<evidence type="ECO:0000313" key="5">
    <source>
        <dbReference type="EMBL" id="SFC79225.1"/>
    </source>
</evidence>
<dbReference type="SUPFAM" id="SSF47413">
    <property type="entry name" value="lambda repressor-like DNA-binding domains"/>
    <property type="match status" value="1"/>
</dbReference>
<keyword evidence="3" id="KW-0804">Transcription</keyword>
<evidence type="ECO:0000259" key="4">
    <source>
        <dbReference type="PROSITE" id="PS50932"/>
    </source>
</evidence>
<dbReference type="PANTHER" id="PTHR30146">
    <property type="entry name" value="LACI-RELATED TRANSCRIPTIONAL REPRESSOR"/>
    <property type="match status" value="1"/>
</dbReference>
<dbReference type="PANTHER" id="PTHR30146:SF120">
    <property type="entry name" value="ALANINE RACEMASE"/>
    <property type="match status" value="1"/>
</dbReference>
<name>A0A1I1M1Y0_9GAMM</name>
<dbReference type="GO" id="GO:0003700">
    <property type="term" value="F:DNA-binding transcription factor activity"/>
    <property type="evidence" value="ECO:0007669"/>
    <property type="project" value="TreeGrafter"/>
</dbReference>
<dbReference type="InterPro" id="IPR010982">
    <property type="entry name" value="Lambda_DNA-bd_dom_sf"/>
</dbReference>
<keyword evidence="2" id="KW-0238">DNA-binding</keyword>
<dbReference type="SUPFAM" id="SSF53822">
    <property type="entry name" value="Periplasmic binding protein-like I"/>
    <property type="match status" value="1"/>
</dbReference>
<dbReference type="CDD" id="cd06295">
    <property type="entry name" value="PBP1_CelR"/>
    <property type="match status" value="1"/>
</dbReference>
<dbReference type="PROSITE" id="PS50932">
    <property type="entry name" value="HTH_LACI_2"/>
    <property type="match status" value="1"/>
</dbReference>
<dbReference type="EMBL" id="FOLO01000018">
    <property type="protein sequence ID" value="SFC79225.1"/>
    <property type="molecule type" value="Genomic_DNA"/>
</dbReference>
<feature type="domain" description="HTH lacI-type" evidence="4">
    <location>
        <begin position="10"/>
        <end position="64"/>
    </location>
</feature>
<dbReference type="Pfam" id="PF00356">
    <property type="entry name" value="LacI"/>
    <property type="match status" value="1"/>
</dbReference>
<dbReference type="CDD" id="cd01392">
    <property type="entry name" value="HTH_LacI"/>
    <property type="match status" value="1"/>
</dbReference>
<dbReference type="GO" id="GO:0000976">
    <property type="term" value="F:transcription cis-regulatory region binding"/>
    <property type="evidence" value="ECO:0007669"/>
    <property type="project" value="TreeGrafter"/>
</dbReference>
<accession>A0A1I1M1Y0</accession>
<keyword evidence="6" id="KW-1185">Reference proteome</keyword>
<dbReference type="SMART" id="SM00354">
    <property type="entry name" value="HTH_LACI"/>
    <property type="match status" value="1"/>
</dbReference>
<keyword evidence="1" id="KW-0805">Transcription regulation</keyword>
<dbReference type="Gene3D" id="1.10.260.40">
    <property type="entry name" value="lambda repressor-like DNA-binding domains"/>
    <property type="match status" value="1"/>
</dbReference>
<gene>
    <name evidence="5" type="ORF">SAMN02745724_02562</name>
</gene>
<dbReference type="STRING" id="1123010.SAMN02745724_02562"/>
<dbReference type="InterPro" id="IPR028082">
    <property type="entry name" value="Peripla_BP_I"/>
</dbReference>
<sequence length="352" mass="38875">MVKNEMKKAITIKDIAKIAQVSESTVSRALRNNEVINKKTRERVQAIAKENNFKINAAARNLRLQKTNTIAVIILFNEKSGQSISDPFMLELLGTIADELTIQGYDMLLTTSKTTPGDWGNYYFESKRADGLIVIGQGEKDERIGLLAGENTPFVVWGLPDETKNYSTVGSDNIKGGYLAVSHLIAQGCKRIAFFGDIKHPEILARWQGYQQAHKEAGLIVDENLRTNLDFTSADGYKHAKNVFSKNVISADATFTGKNCPDALFAVSDAIALGAMKYFKESDIRMPEQVSIVGFDDIAQSEYAHPSLSTIKQNTKQGGVILVQNLLKKLKGEVIKTQLLEVELVKRESSAS</sequence>
<dbReference type="Proteomes" id="UP000198862">
    <property type="component" value="Unassembled WGS sequence"/>
</dbReference>
<evidence type="ECO:0000256" key="2">
    <source>
        <dbReference type="ARBA" id="ARBA00023125"/>
    </source>
</evidence>
<reference evidence="5 6" key="1">
    <citation type="submission" date="2016-10" db="EMBL/GenBank/DDBJ databases">
        <authorList>
            <person name="de Groot N.N."/>
        </authorList>
    </citation>
    <scope>NUCLEOTIDE SEQUENCE [LARGE SCALE GENOMIC DNA]</scope>
    <source>
        <strain evidence="5 6">DSM 6059</strain>
    </source>
</reference>
<protein>
    <submittedName>
        <fullName evidence="5">Transcriptional regulator, LacI family</fullName>
    </submittedName>
</protein>
<dbReference type="PROSITE" id="PS00356">
    <property type="entry name" value="HTH_LACI_1"/>
    <property type="match status" value="1"/>
</dbReference>
<dbReference type="AlphaFoldDB" id="A0A1I1M1Y0"/>
<evidence type="ECO:0000256" key="1">
    <source>
        <dbReference type="ARBA" id="ARBA00023015"/>
    </source>
</evidence>
<dbReference type="Pfam" id="PF13377">
    <property type="entry name" value="Peripla_BP_3"/>
    <property type="match status" value="1"/>
</dbReference>
<dbReference type="Gene3D" id="3.40.50.2300">
    <property type="match status" value="2"/>
</dbReference>
<evidence type="ECO:0000313" key="6">
    <source>
        <dbReference type="Proteomes" id="UP000198862"/>
    </source>
</evidence>
<organism evidence="5 6">
    <name type="scientific">Pseudoalteromonas denitrificans DSM 6059</name>
    <dbReference type="NCBI Taxonomy" id="1123010"/>
    <lineage>
        <taxon>Bacteria</taxon>
        <taxon>Pseudomonadati</taxon>
        <taxon>Pseudomonadota</taxon>
        <taxon>Gammaproteobacteria</taxon>
        <taxon>Alteromonadales</taxon>
        <taxon>Pseudoalteromonadaceae</taxon>
        <taxon>Pseudoalteromonas</taxon>
    </lineage>
</organism>
<dbReference type="InterPro" id="IPR046335">
    <property type="entry name" value="LacI/GalR-like_sensor"/>
</dbReference>
<dbReference type="InterPro" id="IPR000843">
    <property type="entry name" value="HTH_LacI"/>
</dbReference>
<evidence type="ECO:0000256" key="3">
    <source>
        <dbReference type="ARBA" id="ARBA00023163"/>
    </source>
</evidence>
<proteinExistence type="predicted"/>